<dbReference type="InterPro" id="IPR000212">
    <property type="entry name" value="DNA_helicase_UvrD/REP"/>
</dbReference>
<comment type="caution">
    <text evidence="19">The sequence shown here is derived from an EMBL/GenBank/DDBJ whole genome shotgun (WGS) entry which is preliminary data.</text>
</comment>
<evidence type="ECO:0000256" key="5">
    <source>
        <dbReference type="ARBA" id="ARBA00022801"/>
    </source>
</evidence>
<dbReference type="Gene3D" id="3.90.320.10">
    <property type="match status" value="1"/>
</dbReference>
<feature type="binding site" evidence="15">
    <location>
        <begin position="72"/>
        <end position="79"/>
    </location>
    <ligand>
        <name>ATP</name>
        <dbReference type="ChEBI" id="CHEBI:30616"/>
    </ligand>
</feature>
<dbReference type="InterPro" id="IPR038726">
    <property type="entry name" value="PDDEXK_AddAB-type"/>
</dbReference>
<evidence type="ECO:0000256" key="12">
    <source>
        <dbReference type="ARBA" id="ARBA00034617"/>
    </source>
</evidence>
<reference evidence="20" key="1">
    <citation type="journal article" date="2019" name="Int. J. Syst. Evol. Microbiol.">
        <title>The Global Catalogue of Microorganisms (GCM) 10K type strain sequencing project: providing services to taxonomists for standard genome sequencing and annotation.</title>
        <authorList>
            <consortium name="The Broad Institute Genomics Platform"/>
            <consortium name="The Broad Institute Genome Sequencing Center for Infectious Disease"/>
            <person name="Wu L."/>
            <person name="Ma J."/>
        </authorList>
    </citation>
    <scope>NUCLEOTIDE SEQUENCE [LARGE SCALE GENOMIC DNA]</scope>
    <source>
        <strain evidence="20">JCM 9687</strain>
    </source>
</reference>
<keyword evidence="20" id="KW-1185">Reference proteome</keyword>
<name>A0ABP6S297_9PSEU</name>
<dbReference type="InterPro" id="IPR014016">
    <property type="entry name" value="UvrD-like_ATP-bd"/>
</dbReference>
<evidence type="ECO:0000256" key="15">
    <source>
        <dbReference type="PROSITE-ProRule" id="PRU00560"/>
    </source>
</evidence>
<keyword evidence="2" id="KW-0540">Nuclease</keyword>
<evidence type="ECO:0000313" key="19">
    <source>
        <dbReference type="EMBL" id="GAA3366034.1"/>
    </source>
</evidence>
<comment type="catalytic activity">
    <reaction evidence="12">
        <text>Couples ATP hydrolysis with the unwinding of duplex DNA by translocating in the 3'-5' direction.</text>
        <dbReference type="EC" id="5.6.2.4"/>
    </reaction>
</comment>
<dbReference type="PANTHER" id="PTHR11070">
    <property type="entry name" value="UVRD / RECB / PCRA DNA HELICASE FAMILY MEMBER"/>
    <property type="match status" value="1"/>
</dbReference>
<dbReference type="Gene3D" id="3.40.50.300">
    <property type="entry name" value="P-loop containing nucleotide triphosphate hydrolases"/>
    <property type="match status" value="2"/>
</dbReference>
<dbReference type="EC" id="5.6.2.4" evidence="13"/>
<dbReference type="PROSITE" id="PS51198">
    <property type="entry name" value="UVRD_HELICASE_ATP_BIND"/>
    <property type="match status" value="1"/>
</dbReference>
<evidence type="ECO:0000256" key="10">
    <source>
        <dbReference type="ARBA" id="ARBA00023204"/>
    </source>
</evidence>
<dbReference type="PANTHER" id="PTHR11070:SF59">
    <property type="entry name" value="DNA 3'-5' HELICASE"/>
    <property type="match status" value="1"/>
</dbReference>
<feature type="domain" description="UvrD-like helicase ATP-binding" evidence="17">
    <location>
        <begin position="51"/>
        <end position="352"/>
    </location>
</feature>
<dbReference type="SUPFAM" id="SSF52540">
    <property type="entry name" value="P-loop containing nucleoside triphosphate hydrolases"/>
    <property type="match status" value="1"/>
</dbReference>
<evidence type="ECO:0000256" key="9">
    <source>
        <dbReference type="ARBA" id="ARBA00023125"/>
    </source>
</evidence>
<keyword evidence="9" id="KW-0238">DNA-binding</keyword>
<dbReference type="Pfam" id="PF13361">
    <property type="entry name" value="UvrD_C"/>
    <property type="match status" value="1"/>
</dbReference>
<dbReference type="Pfam" id="PF00580">
    <property type="entry name" value="UvrD-helicase"/>
    <property type="match status" value="1"/>
</dbReference>
<dbReference type="PROSITE" id="PS51217">
    <property type="entry name" value="UVRD_HELICASE_CTER"/>
    <property type="match status" value="1"/>
</dbReference>
<keyword evidence="7" id="KW-0269">Exonuclease</keyword>
<keyword evidence="4" id="KW-0227">DNA damage</keyword>
<comment type="catalytic activity">
    <reaction evidence="14">
        <text>ATP + H2O = ADP + phosphate + H(+)</text>
        <dbReference type="Rhea" id="RHEA:13065"/>
        <dbReference type="ChEBI" id="CHEBI:15377"/>
        <dbReference type="ChEBI" id="CHEBI:15378"/>
        <dbReference type="ChEBI" id="CHEBI:30616"/>
        <dbReference type="ChEBI" id="CHEBI:43474"/>
        <dbReference type="ChEBI" id="CHEBI:456216"/>
        <dbReference type="EC" id="5.6.2.4"/>
    </reaction>
</comment>
<keyword evidence="3 15" id="KW-0547">Nucleotide-binding</keyword>
<proteinExistence type="inferred from homology"/>
<evidence type="ECO:0000256" key="6">
    <source>
        <dbReference type="ARBA" id="ARBA00022806"/>
    </source>
</evidence>
<dbReference type="InterPro" id="IPR011604">
    <property type="entry name" value="PDDEXK-like_dom_sf"/>
</dbReference>
<gene>
    <name evidence="19" type="ORF">GCM10020366_68270</name>
</gene>
<evidence type="ECO:0000256" key="2">
    <source>
        <dbReference type="ARBA" id="ARBA00022722"/>
    </source>
</evidence>
<evidence type="ECO:0000256" key="3">
    <source>
        <dbReference type="ARBA" id="ARBA00022741"/>
    </source>
</evidence>
<keyword evidence="8 15" id="KW-0067">ATP-binding</keyword>
<evidence type="ECO:0000259" key="18">
    <source>
        <dbReference type="PROSITE" id="PS51217"/>
    </source>
</evidence>
<accession>A0ABP6S297</accession>
<evidence type="ECO:0000259" key="17">
    <source>
        <dbReference type="PROSITE" id="PS51198"/>
    </source>
</evidence>
<feature type="region of interest" description="Disordered" evidence="16">
    <location>
        <begin position="1"/>
        <end position="49"/>
    </location>
</feature>
<dbReference type="Gene3D" id="1.10.486.10">
    <property type="entry name" value="PCRA, domain 4"/>
    <property type="match status" value="1"/>
</dbReference>
<comment type="similarity">
    <text evidence="1">Belongs to the helicase family. UvrD subfamily.</text>
</comment>
<feature type="domain" description="UvrD-like helicase C-terminal" evidence="18">
    <location>
        <begin position="353"/>
        <end position="652"/>
    </location>
</feature>
<evidence type="ECO:0000256" key="14">
    <source>
        <dbReference type="ARBA" id="ARBA00048988"/>
    </source>
</evidence>
<evidence type="ECO:0000313" key="20">
    <source>
        <dbReference type="Proteomes" id="UP001500483"/>
    </source>
</evidence>
<keyword evidence="11" id="KW-0413">Isomerase</keyword>
<evidence type="ECO:0000256" key="16">
    <source>
        <dbReference type="SAM" id="MobiDB-lite"/>
    </source>
</evidence>
<sequence length="1089" mass="116170">MSAARDSIGGMPASNSAPGRERETSRRAAPGEQHRRSAPVLVRRSGGERRLRWDEPAQRVLDGDGGFVRVLGGPGTGKSSLVAEAAADRILRGGADPENVLVLTSGRAAATRMRAQITRRLTAGAGLRTAPEPLVRTVHSYAFAVLRLQAVRTGAPPPRMLNGPDQDALVRELLDGDVEGGARDWPESLRAALPVEGFAGELRDLLLRVAERGIGPAELIELGERHDRPEWVAAGRFGVQYEQVTLLRGGGHGGAELDAAELVAQALLAFDTDPELLAAERDRVRHLLVDDAQHLDPQQFALLRRLGGTAREFLLAGDPDQAVFSFRGADPGCLTGAAADRTEVLTTGYRMSPAVHAAVGRLIDGLPGAGPQRALRPPEGDGGSVQVRLLGTQAQEAAWVADQLRRAHLLDEVPWSDMAVIVRSTGQSLPVLRRALLAAGVPLVLPVDDVPLAHRTAVRPLLTLVHCAANPAALDPDAAEQLLTSPLGGADPLALRRLRRGLLRLQKATGGQRSSGELLVEVLHDRDRLAGLEDAAARPARQVAALLATAAEVSGKGVEEALWRVWKACDLERRWVAASERGGIAGAQADRDLDAVVALFDAAAQYADRKPGSDIAGFVEELRKQRITGSSLAATAPAGDAVSVLTAHASAGREWEVVAIPGVQEGTWPDLRLRGSLLHTGRLVDLLAGVDEQERVSATAPLLAEERRLLLVAAGRARRTLLVSAVRGEDEQPSRFLDELEGVSTDAEQRPLLRPERGLVLGELVAELRKVVCDGEAKPGRRERAATQLARLARAGVPGADPDSWYGLPESSTAQPLTGPGEAVRISPSTVDVLSKCPLRWMVQRHGGEDAAELASVTGTLVHALVEKAAEGADREQLRTALDEAWQHVDAGAPWFSRHERRRVEGMLDAFLGWLESSRAELTQLGVERDLDLEVPSREGGPRLRLRGRVDRLEADGDGRPVVVDVKTSKSAVSGDEAQEHPQLAVYQLAAALGAFAGESGDSDGDDERAEPGGARLLYVAKPSRQGGWTERAQDGLDEERLRVWLDVVQDAGAASVGPAYVAAENSDCPRCPARPSCPVHPEGRQVGQ</sequence>
<evidence type="ECO:0000256" key="11">
    <source>
        <dbReference type="ARBA" id="ARBA00023235"/>
    </source>
</evidence>
<dbReference type="Proteomes" id="UP001500483">
    <property type="component" value="Unassembled WGS sequence"/>
</dbReference>
<feature type="region of interest" description="Disordered" evidence="16">
    <location>
        <begin position="801"/>
        <end position="824"/>
    </location>
</feature>
<keyword evidence="5 15" id="KW-0378">Hydrolase</keyword>
<keyword evidence="6 15" id="KW-0347">Helicase</keyword>
<dbReference type="EMBL" id="BAAAYK010000038">
    <property type="protein sequence ID" value="GAA3366034.1"/>
    <property type="molecule type" value="Genomic_DNA"/>
</dbReference>
<evidence type="ECO:0000256" key="7">
    <source>
        <dbReference type="ARBA" id="ARBA00022839"/>
    </source>
</evidence>
<dbReference type="InterPro" id="IPR014017">
    <property type="entry name" value="DNA_helicase_UvrD-like_C"/>
</dbReference>
<organism evidence="19 20">
    <name type="scientific">Saccharopolyspora gregorii</name>
    <dbReference type="NCBI Taxonomy" id="33914"/>
    <lineage>
        <taxon>Bacteria</taxon>
        <taxon>Bacillati</taxon>
        <taxon>Actinomycetota</taxon>
        <taxon>Actinomycetes</taxon>
        <taxon>Pseudonocardiales</taxon>
        <taxon>Pseudonocardiaceae</taxon>
        <taxon>Saccharopolyspora</taxon>
    </lineage>
</organism>
<evidence type="ECO:0000256" key="13">
    <source>
        <dbReference type="ARBA" id="ARBA00034808"/>
    </source>
</evidence>
<dbReference type="InterPro" id="IPR027417">
    <property type="entry name" value="P-loop_NTPase"/>
</dbReference>
<keyword evidence="10" id="KW-0234">DNA repair</keyword>
<dbReference type="InterPro" id="IPR013986">
    <property type="entry name" value="DExx_box_DNA_helicase_dom_sf"/>
</dbReference>
<dbReference type="Gene3D" id="1.10.10.160">
    <property type="match status" value="1"/>
</dbReference>
<protein>
    <recommendedName>
        <fullName evidence="13">DNA 3'-5' helicase</fullName>
        <ecNumber evidence="13">5.6.2.4</ecNumber>
    </recommendedName>
</protein>
<dbReference type="Pfam" id="PF12705">
    <property type="entry name" value="PDDEXK_1"/>
    <property type="match status" value="1"/>
</dbReference>
<evidence type="ECO:0000256" key="8">
    <source>
        <dbReference type="ARBA" id="ARBA00022840"/>
    </source>
</evidence>
<dbReference type="GO" id="GO:0004386">
    <property type="term" value="F:helicase activity"/>
    <property type="evidence" value="ECO:0007669"/>
    <property type="project" value="UniProtKB-KW"/>
</dbReference>
<evidence type="ECO:0000256" key="1">
    <source>
        <dbReference type="ARBA" id="ARBA00009922"/>
    </source>
</evidence>
<evidence type="ECO:0000256" key="4">
    <source>
        <dbReference type="ARBA" id="ARBA00022763"/>
    </source>
</evidence>